<dbReference type="AlphaFoldDB" id="A0A4U6XBX6"/>
<proteinExistence type="predicted"/>
<protein>
    <submittedName>
        <fullName evidence="1">Uncharacterized protein</fullName>
    </submittedName>
</protein>
<evidence type="ECO:0000313" key="2">
    <source>
        <dbReference type="Proteomes" id="UP000310108"/>
    </source>
</evidence>
<accession>A0A4U6XBX6</accession>
<dbReference type="EMBL" id="PJEX01000231">
    <property type="protein sequence ID" value="TKW52582.1"/>
    <property type="molecule type" value="Genomic_DNA"/>
</dbReference>
<keyword evidence="2" id="KW-1185">Reference proteome</keyword>
<dbReference type="Gene3D" id="3.30.70.1060">
    <property type="entry name" value="Dimeric alpha+beta barrel"/>
    <property type="match status" value="1"/>
</dbReference>
<dbReference type="InterPro" id="IPR011008">
    <property type="entry name" value="Dimeric_a/b-barrel"/>
</dbReference>
<dbReference type="SUPFAM" id="SSF54909">
    <property type="entry name" value="Dimeric alpha+beta barrel"/>
    <property type="match status" value="1"/>
</dbReference>
<sequence length="92" mass="10336">MLDPINNTHLKDVEPFRDSSVWKMSGPIVHDLPANEEPSRRLNVIGSTNVCVAESKEGIMEMLKRDVYVDRRLGSRKSPNAACESGYSHPVR</sequence>
<dbReference type="Proteomes" id="UP000310108">
    <property type="component" value="Unassembled WGS sequence"/>
</dbReference>
<gene>
    <name evidence="1" type="ORF">CTA1_6802</name>
</gene>
<organism evidence="1 2">
    <name type="scientific">Colletotrichum tanaceti</name>
    <dbReference type="NCBI Taxonomy" id="1306861"/>
    <lineage>
        <taxon>Eukaryota</taxon>
        <taxon>Fungi</taxon>
        <taxon>Dikarya</taxon>
        <taxon>Ascomycota</taxon>
        <taxon>Pezizomycotina</taxon>
        <taxon>Sordariomycetes</taxon>
        <taxon>Hypocreomycetidae</taxon>
        <taxon>Glomerellales</taxon>
        <taxon>Glomerellaceae</taxon>
        <taxon>Colletotrichum</taxon>
        <taxon>Colletotrichum destructivum species complex</taxon>
    </lineage>
</organism>
<evidence type="ECO:0000313" key="1">
    <source>
        <dbReference type="EMBL" id="TKW52582.1"/>
    </source>
</evidence>
<name>A0A4U6XBX6_9PEZI</name>
<reference evidence="1 2" key="1">
    <citation type="journal article" date="2019" name="PLoS ONE">
        <title>Comparative genome analysis indicates high evolutionary potential of pathogenicity genes in Colletotrichum tanaceti.</title>
        <authorList>
            <person name="Lelwala R.V."/>
            <person name="Korhonen P.K."/>
            <person name="Young N.D."/>
            <person name="Scott J.B."/>
            <person name="Ades P.A."/>
            <person name="Gasser R.B."/>
            <person name="Taylor P.W.J."/>
        </authorList>
    </citation>
    <scope>NUCLEOTIDE SEQUENCE [LARGE SCALE GENOMIC DNA]</scope>
    <source>
        <strain evidence="1">BRIP57314</strain>
    </source>
</reference>
<comment type="caution">
    <text evidence="1">The sequence shown here is derived from an EMBL/GenBank/DDBJ whole genome shotgun (WGS) entry which is preliminary data.</text>
</comment>